<reference evidence="1" key="1">
    <citation type="submission" date="2020-11" db="EMBL/GenBank/DDBJ databases">
        <authorList>
            <person name="Tran Van P."/>
        </authorList>
    </citation>
    <scope>NUCLEOTIDE SEQUENCE</scope>
</reference>
<dbReference type="AlphaFoldDB" id="A0A7R9H1N3"/>
<dbReference type="EMBL" id="OD001625">
    <property type="protein sequence ID" value="CAD7402622.1"/>
    <property type="molecule type" value="Genomic_DNA"/>
</dbReference>
<organism evidence="1">
    <name type="scientific">Timema poppense</name>
    <name type="common">Walking stick</name>
    <dbReference type="NCBI Taxonomy" id="170557"/>
    <lineage>
        <taxon>Eukaryota</taxon>
        <taxon>Metazoa</taxon>
        <taxon>Ecdysozoa</taxon>
        <taxon>Arthropoda</taxon>
        <taxon>Hexapoda</taxon>
        <taxon>Insecta</taxon>
        <taxon>Pterygota</taxon>
        <taxon>Neoptera</taxon>
        <taxon>Polyneoptera</taxon>
        <taxon>Phasmatodea</taxon>
        <taxon>Timematodea</taxon>
        <taxon>Timematoidea</taxon>
        <taxon>Timematidae</taxon>
        <taxon>Timema</taxon>
    </lineage>
</organism>
<sequence>MEKANPSVSLMAVLSNSLQNYLIAYVSDDFYISITDSALSKEWIMTPSTGRIVDSSVVEILLTKPNILGGHGTLTGLLNFFRSFHHVLLLPLSRTWTKL</sequence>
<evidence type="ECO:0000313" key="1">
    <source>
        <dbReference type="EMBL" id="CAD7402622.1"/>
    </source>
</evidence>
<name>A0A7R9H1N3_TIMPO</name>
<proteinExistence type="predicted"/>
<protein>
    <submittedName>
        <fullName evidence="1">Uncharacterized protein</fullName>
    </submittedName>
</protein>
<gene>
    <name evidence="1" type="ORF">TPSB3V08_LOCUS3659</name>
</gene>
<accession>A0A7R9H1N3</accession>